<reference evidence="2 3" key="1">
    <citation type="journal article" date="2015" name="Fungal Genet. Biol.">
        <title>Evolution of novel wood decay mechanisms in Agaricales revealed by the genome sequences of Fistulina hepatica and Cylindrobasidium torrendii.</title>
        <authorList>
            <person name="Floudas D."/>
            <person name="Held B.W."/>
            <person name="Riley R."/>
            <person name="Nagy L.G."/>
            <person name="Koehler G."/>
            <person name="Ransdell A.S."/>
            <person name="Younus H."/>
            <person name="Chow J."/>
            <person name="Chiniquy J."/>
            <person name="Lipzen A."/>
            <person name="Tritt A."/>
            <person name="Sun H."/>
            <person name="Haridas S."/>
            <person name="LaButti K."/>
            <person name="Ohm R.A."/>
            <person name="Kues U."/>
            <person name="Blanchette R.A."/>
            <person name="Grigoriev I.V."/>
            <person name="Minto R.E."/>
            <person name="Hibbett D.S."/>
        </authorList>
    </citation>
    <scope>NUCLEOTIDE SEQUENCE [LARGE SCALE GENOMIC DNA]</scope>
    <source>
        <strain evidence="2 3">FP15055 ss-10</strain>
    </source>
</reference>
<accession>A0A0D7BK61</accession>
<proteinExistence type="predicted"/>
<feature type="compositionally biased region" description="Basic and acidic residues" evidence="1">
    <location>
        <begin position="289"/>
        <end position="325"/>
    </location>
</feature>
<keyword evidence="3" id="KW-1185">Reference proteome</keyword>
<dbReference type="AlphaFoldDB" id="A0A0D7BK61"/>
<dbReference type="OrthoDB" id="3351042at2759"/>
<evidence type="ECO:0000256" key="1">
    <source>
        <dbReference type="SAM" id="MobiDB-lite"/>
    </source>
</evidence>
<gene>
    <name evidence="2" type="ORF">CYLTODRAFT_487743</name>
</gene>
<organism evidence="2 3">
    <name type="scientific">Cylindrobasidium torrendii FP15055 ss-10</name>
    <dbReference type="NCBI Taxonomy" id="1314674"/>
    <lineage>
        <taxon>Eukaryota</taxon>
        <taxon>Fungi</taxon>
        <taxon>Dikarya</taxon>
        <taxon>Basidiomycota</taxon>
        <taxon>Agaricomycotina</taxon>
        <taxon>Agaricomycetes</taxon>
        <taxon>Agaricomycetidae</taxon>
        <taxon>Agaricales</taxon>
        <taxon>Marasmiineae</taxon>
        <taxon>Physalacriaceae</taxon>
        <taxon>Cylindrobasidium</taxon>
    </lineage>
</organism>
<feature type="region of interest" description="Disordered" evidence="1">
    <location>
        <begin position="282"/>
        <end position="331"/>
    </location>
</feature>
<evidence type="ECO:0000313" key="3">
    <source>
        <dbReference type="Proteomes" id="UP000054007"/>
    </source>
</evidence>
<protein>
    <submittedName>
        <fullName evidence="2">Uncharacterized protein</fullName>
    </submittedName>
</protein>
<dbReference type="EMBL" id="KN880462">
    <property type="protein sequence ID" value="KIY70857.1"/>
    <property type="molecule type" value="Genomic_DNA"/>
</dbReference>
<sequence>MTRTSALGPIDPAFAESGENERKAHWFKRELAGSLTGRIVMSGYESLRASGTNVVCLSPWGDSSPLFLPCVRFRDLAIESVMVATGGTAAIASPAMDPISDAVTGSFGGGIGVNIAVDTGYNVATTVADELVTQGAEDSVPAHSKRLETTAVKNIEITLPFKHTVSDAALGFYRGSTHADKSLFSSVKDYLSIEKGWYSPYLFASARRPVIPRTMQPDIVFCHGPFLEGDYRVGETLLKESASVISFCDAPPPHPQDLGEKADKIKVSDKLKGLFSHKKIDAGSSENSSADKEASQKVKEESKRSKQEAKTAKVAEKQTRTEDKLAPQASLPQSPRRMVIMLVGLKPHRKIWSTSARPQESVIRYILLNGCPSVVLPVKPGSPLVAWNTLTLKQLWQLNAPKENDTGVGAELKDVSAILFEYVDLCVDWDRARMEGVKGNSGIREGVKDAMTLLLAAALRSKDSRAVKKDVDEERAGIAMWRIP</sequence>
<dbReference type="STRING" id="1314674.A0A0D7BK61"/>
<dbReference type="Proteomes" id="UP000054007">
    <property type="component" value="Unassembled WGS sequence"/>
</dbReference>
<name>A0A0D7BK61_9AGAR</name>
<evidence type="ECO:0000313" key="2">
    <source>
        <dbReference type="EMBL" id="KIY70857.1"/>
    </source>
</evidence>